<dbReference type="PANTHER" id="PTHR11579">
    <property type="entry name" value="PROTEIN-L-ISOASPARTATE O-METHYLTRANSFERASE"/>
    <property type="match status" value="1"/>
</dbReference>
<dbReference type="RefSeq" id="WP_221205665.1">
    <property type="nucleotide sequence ID" value="NZ_JACHXA010000001.1"/>
</dbReference>
<accession>A0A839SP57</accession>
<keyword evidence="6 7" id="KW-0949">S-adenosyl-L-methionine</keyword>
<keyword evidence="4 7" id="KW-0489">Methyltransferase</keyword>
<dbReference type="Gene3D" id="3.40.50.150">
    <property type="entry name" value="Vaccinia Virus protein VP39"/>
    <property type="match status" value="1"/>
</dbReference>
<proteinExistence type="inferred from homology"/>
<evidence type="ECO:0000313" key="9">
    <source>
        <dbReference type="Proteomes" id="UP000581135"/>
    </source>
</evidence>
<evidence type="ECO:0000256" key="5">
    <source>
        <dbReference type="ARBA" id="ARBA00022679"/>
    </source>
</evidence>
<dbReference type="GO" id="GO:0032259">
    <property type="term" value="P:methylation"/>
    <property type="evidence" value="ECO:0007669"/>
    <property type="project" value="UniProtKB-KW"/>
</dbReference>
<evidence type="ECO:0000256" key="1">
    <source>
        <dbReference type="ARBA" id="ARBA00004496"/>
    </source>
</evidence>
<dbReference type="NCBIfam" id="TIGR00080">
    <property type="entry name" value="pimt"/>
    <property type="match status" value="1"/>
</dbReference>
<keyword evidence="5 7" id="KW-0808">Transferase</keyword>
<feature type="active site" evidence="7">
    <location>
        <position position="73"/>
    </location>
</feature>
<gene>
    <name evidence="7" type="primary">pcm</name>
    <name evidence="8" type="ORF">FHR98_000243</name>
</gene>
<evidence type="ECO:0000256" key="7">
    <source>
        <dbReference type="HAMAP-Rule" id="MF_00090"/>
    </source>
</evidence>
<dbReference type="InterPro" id="IPR029063">
    <property type="entry name" value="SAM-dependent_MTases_sf"/>
</dbReference>
<evidence type="ECO:0000256" key="3">
    <source>
        <dbReference type="ARBA" id="ARBA00022490"/>
    </source>
</evidence>
<protein>
    <recommendedName>
        <fullName evidence="7">Protein-L-isoaspartate O-methyltransferase</fullName>
        <ecNumber evidence="7">2.1.1.77</ecNumber>
    </recommendedName>
    <alternativeName>
        <fullName evidence="7">L-isoaspartyl protein carboxyl methyltransferase</fullName>
    </alternativeName>
    <alternativeName>
        <fullName evidence="7">Protein L-isoaspartyl methyltransferase</fullName>
    </alternativeName>
    <alternativeName>
        <fullName evidence="7">Protein-beta-aspartate methyltransferase</fullName>
        <shortName evidence="7">PIMT</shortName>
    </alternativeName>
</protein>
<evidence type="ECO:0000313" key="8">
    <source>
        <dbReference type="EMBL" id="MBB3063978.1"/>
    </source>
</evidence>
<evidence type="ECO:0000256" key="4">
    <source>
        <dbReference type="ARBA" id="ARBA00022603"/>
    </source>
</evidence>
<keyword evidence="9" id="KW-1185">Reference proteome</keyword>
<dbReference type="GO" id="GO:0030091">
    <property type="term" value="P:protein repair"/>
    <property type="evidence" value="ECO:0007669"/>
    <property type="project" value="UniProtKB-UniRule"/>
</dbReference>
<comment type="subcellular location">
    <subcellularLocation>
        <location evidence="1 7">Cytoplasm</location>
    </subcellularLocation>
</comment>
<evidence type="ECO:0000256" key="6">
    <source>
        <dbReference type="ARBA" id="ARBA00022691"/>
    </source>
</evidence>
<dbReference type="EC" id="2.1.1.77" evidence="7"/>
<dbReference type="GO" id="GO:0005737">
    <property type="term" value="C:cytoplasm"/>
    <property type="evidence" value="ECO:0007669"/>
    <property type="project" value="UniProtKB-SubCell"/>
</dbReference>
<dbReference type="NCBIfam" id="NF001453">
    <property type="entry name" value="PRK00312.1"/>
    <property type="match status" value="1"/>
</dbReference>
<dbReference type="SUPFAM" id="SSF53335">
    <property type="entry name" value="S-adenosyl-L-methionine-dependent methyltransferases"/>
    <property type="match status" value="1"/>
</dbReference>
<organism evidence="8 9">
    <name type="scientific">Limibacillus halophilus</name>
    <dbReference type="NCBI Taxonomy" id="1579333"/>
    <lineage>
        <taxon>Bacteria</taxon>
        <taxon>Pseudomonadati</taxon>
        <taxon>Pseudomonadota</taxon>
        <taxon>Alphaproteobacteria</taxon>
        <taxon>Rhodospirillales</taxon>
        <taxon>Rhodovibrionaceae</taxon>
        <taxon>Limibacillus</taxon>
    </lineage>
</organism>
<reference evidence="8 9" key="1">
    <citation type="submission" date="2020-08" db="EMBL/GenBank/DDBJ databases">
        <title>Genomic Encyclopedia of Type Strains, Phase III (KMG-III): the genomes of soil and plant-associated and newly described type strains.</title>
        <authorList>
            <person name="Whitman W."/>
        </authorList>
    </citation>
    <scope>NUCLEOTIDE SEQUENCE [LARGE SCALE GENOMIC DNA]</scope>
    <source>
        <strain evidence="8 9">CECT 8803</strain>
    </source>
</reference>
<dbReference type="PROSITE" id="PS01279">
    <property type="entry name" value="PCMT"/>
    <property type="match status" value="1"/>
</dbReference>
<comment type="catalytic activity">
    <reaction evidence="7">
        <text>[protein]-L-isoaspartate + S-adenosyl-L-methionine = [protein]-L-isoaspartate alpha-methyl ester + S-adenosyl-L-homocysteine</text>
        <dbReference type="Rhea" id="RHEA:12705"/>
        <dbReference type="Rhea" id="RHEA-COMP:12143"/>
        <dbReference type="Rhea" id="RHEA-COMP:12144"/>
        <dbReference type="ChEBI" id="CHEBI:57856"/>
        <dbReference type="ChEBI" id="CHEBI:59789"/>
        <dbReference type="ChEBI" id="CHEBI:90596"/>
        <dbReference type="ChEBI" id="CHEBI:90598"/>
        <dbReference type="EC" id="2.1.1.77"/>
    </reaction>
</comment>
<sequence length="234" mass="24804">MAFSQRRGEREALLAEIEGDVRETARQTGLSRLPDVVRTAIARVPRHCFVRPSDDAHAYENRALPIDHGQTISQPYIVAVMTALCGAGPGKRILEIGTGCGYQAAVLAETGAVVYSIEVVPPLARSAAQTLEALGYGSPDVVLREGDGRQGWPEAAPFDAILVAAAAERMPSALGEQLAVGGTLVFPMGPAYPRRSFPSGQTLCAVDKQSDGSFRTRKLIPVAFVPLVAPGRIS</sequence>
<dbReference type="CDD" id="cd02440">
    <property type="entry name" value="AdoMet_MTases"/>
    <property type="match status" value="1"/>
</dbReference>
<dbReference type="EMBL" id="JACHXA010000001">
    <property type="protein sequence ID" value="MBB3063978.1"/>
    <property type="molecule type" value="Genomic_DNA"/>
</dbReference>
<dbReference type="HAMAP" id="MF_00090">
    <property type="entry name" value="PIMT"/>
    <property type="match status" value="1"/>
</dbReference>
<dbReference type="AlphaFoldDB" id="A0A839SP57"/>
<comment type="function">
    <text evidence="7">Catalyzes the methyl esterification of L-isoaspartyl residues in peptides and proteins that result from spontaneous decomposition of normal L-aspartyl and L-asparaginyl residues. It plays a role in the repair and/or degradation of damaged proteins.</text>
</comment>
<dbReference type="InterPro" id="IPR000682">
    <property type="entry name" value="PCMT"/>
</dbReference>
<name>A0A839SP57_9PROT</name>
<comment type="caution">
    <text evidence="8">The sequence shown here is derived from an EMBL/GenBank/DDBJ whole genome shotgun (WGS) entry which is preliminary data.</text>
</comment>
<keyword evidence="3 7" id="KW-0963">Cytoplasm</keyword>
<evidence type="ECO:0000256" key="2">
    <source>
        <dbReference type="ARBA" id="ARBA00005369"/>
    </source>
</evidence>
<dbReference type="Pfam" id="PF01135">
    <property type="entry name" value="PCMT"/>
    <property type="match status" value="1"/>
</dbReference>
<dbReference type="GO" id="GO:0004719">
    <property type="term" value="F:protein-L-isoaspartate (D-aspartate) O-methyltransferase activity"/>
    <property type="evidence" value="ECO:0007669"/>
    <property type="project" value="UniProtKB-UniRule"/>
</dbReference>
<dbReference type="PANTHER" id="PTHR11579:SF0">
    <property type="entry name" value="PROTEIN-L-ISOASPARTATE(D-ASPARTATE) O-METHYLTRANSFERASE"/>
    <property type="match status" value="1"/>
</dbReference>
<dbReference type="Proteomes" id="UP000581135">
    <property type="component" value="Unassembled WGS sequence"/>
</dbReference>
<comment type="similarity">
    <text evidence="2 7">Belongs to the methyltransferase superfamily. L-isoaspartyl/D-aspartyl protein methyltransferase family.</text>
</comment>